<keyword evidence="2" id="KW-1185">Reference proteome</keyword>
<evidence type="ECO:0000313" key="2">
    <source>
        <dbReference type="Proteomes" id="UP001230649"/>
    </source>
</evidence>
<comment type="caution">
    <text evidence="1">The sequence shown here is derived from an EMBL/GenBank/DDBJ whole genome shotgun (WGS) entry which is preliminary data.</text>
</comment>
<evidence type="ECO:0000313" key="1">
    <source>
        <dbReference type="EMBL" id="KAJ9104171.1"/>
    </source>
</evidence>
<sequence>MAVPSVPQPTSAGDKANGTTITGIAPLKDDFAAKLPAREALKEKNQKYWDEDAYKPKGSLDASLKKHTTLINKLRSAILTTSADALIKEIDGLTLTKYVAEIVGATAEGITSSKGGKADIDSAVEVISHLHARLTPDFLTALLPELLNVLATSNPTPSAATPATDRDKEEKERIVRLRPVLRVIAELGLVGAWENARGGKANKGVVNEQVGQEHVFERVKGLMSGDPTYSNIPLLITFLKSYKRAYLGDAALPDLAAANGSHHELVPPELQSKFRQLFETYFSTASKALVKGQTKLLEQDKKNYEAYIKAGEIFEDRQNAYERMTKAVEKLQAGVQRSVTCVGMIVWKSADAEMPYSLADLLNLTPPKLPTAASLAKSGLQIVNTGSAFDKDGEETVGTGIWDDEEERKFYEDILDLADDVPPTFLGLKTNGEPEQPSADDAAVLSPETKPGSAGKTETNGEAVEGLGLEGLKKLTADEGDPLQSGPAARLTAVFAALPEANNRTVIDKLAVDFAYLNSKAARKRCIKFLGTIPKNRTDLLPHYARFAAILNKYMPDIGVGLIAILDEEFKYLQRKKLVAELESVRLKNIRYYGELAKFKVAQPHTILHVLKVCLDDFTGSNVDNVANLLESCGRFLLRNEETSERAKAMVDLMRRKQNTQHFDARQKVMLENAYYQCNPPERVAITQVELTPMQSFIQHLIQDVLIKKAIDKVLKLVRKMHWEDAETVDFIFKTFTEVWEVKYGNIPLVAMLVYDLQKYHPDFSLGILDQVLEDIRAGMEDNIFKHNQRRISTMKFFGELYMYRVVSTPVVFDTLWSLITFGHPEGLPLPGRASEIDAADDFFRIRLVCTLLDTCGACFDRGSNKKKLDQFLTVFQAYVLCKADLPMDVEFMVSDTLEMLRPKMTPFKTFQEVAVAIDEMLARPAVRSGIVEDVEEEEEEDDAENAGNSARKHEEDDEEEEAGADDEEGAADARIDASDDDEDEEVRLIGSISKRDEYDEEAEEEFNRDFARMLADTTEVRRDVRKAAPIFDQAVPLIRKAQQSSDGPAEAVGPKDEKHMQFSLLAKKGNKQTVRTLEIPVDSAIAINTRSQQLQNKQEQEQLKRLVLQNERRLEQNEQAALEQSLRNRFMPRRHAEG</sequence>
<organism evidence="1 2">
    <name type="scientific">Naganishia adeliensis</name>
    <dbReference type="NCBI Taxonomy" id="92952"/>
    <lineage>
        <taxon>Eukaryota</taxon>
        <taxon>Fungi</taxon>
        <taxon>Dikarya</taxon>
        <taxon>Basidiomycota</taxon>
        <taxon>Agaricomycotina</taxon>
        <taxon>Tremellomycetes</taxon>
        <taxon>Filobasidiales</taxon>
        <taxon>Filobasidiaceae</taxon>
        <taxon>Naganishia</taxon>
    </lineage>
</organism>
<dbReference type="EMBL" id="JASBWS010000055">
    <property type="protein sequence ID" value="KAJ9104171.1"/>
    <property type="molecule type" value="Genomic_DNA"/>
</dbReference>
<accession>A0ACC2VZX4</accession>
<gene>
    <name evidence="1" type="ORF">QFC20_004608</name>
</gene>
<proteinExistence type="predicted"/>
<name>A0ACC2VZX4_9TREE</name>
<protein>
    <submittedName>
        <fullName evidence="1">Uncharacterized protein</fullName>
    </submittedName>
</protein>
<reference evidence="1" key="1">
    <citation type="submission" date="2023-04" db="EMBL/GenBank/DDBJ databases">
        <title>Draft Genome sequencing of Naganishia species isolated from polar environments using Oxford Nanopore Technology.</title>
        <authorList>
            <person name="Leo P."/>
            <person name="Venkateswaran K."/>
        </authorList>
    </citation>
    <scope>NUCLEOTIDE SEQUENCE</scope>
    <source>
        <strain evidence="1">MNA-CCFEE 5262</strain>
    </source>
</reference>
<dbReference type="Proteomes" id="UP001230649">
    <property type="component" value="Unassembled WGS sequence"/>
</dbReference>